<organism evidence="1 2">
    <name type="scientific">Monopterus albus</name>
    <name type="common">Swamp eel</name>
    <dbReference type="NCBI Taxonomy" id="43700"/>
    <lineage>
        <taxon>Eukaryota</taxon>
        <taxon>Metazoa</taxon>
        <taxon>Chordata</taxon>
        <taxon>Craniata</taxon>
        <taxon>Vertebrata</taxon>
        <taxon>Euteleostomi</taxon>
        <taxon>Actinopterygii</taxon>
        <taxon>Neopterygii</taxon>
        <taxon>Teleostei</taxon>
        <taxon>Neoteleostei</taxon>
        <taxon>Acanthomorphata</taxon>
        <taxon>Anabantaria</taxon>
        <taxon>Synbranchiformes</taxon>
        <taxon>Synbranchidae</taxon>
        <taxon>Monopterus</taxon>
    </lineage>
</organism>
<reference evidence="1" key="2">
    <citation type="submission" date="2025-09" db="UniProtKB">
        <authorList>
            <consortium name="Ensembl"/>
        </authorList>
    </citation>
    <scope>IDENTIFICATION</scope>
</reference>
<sequence length="83" mass="9382">MPRQFLQDPRSPFLGSFTMCPFFQSAGTLPSLQTFCSRGSSMLAVQYRVLDVIQSSASQPWSWNPSKGNMFPCTMKFLLCHPQ</sequence>
<dbReference type="Ensembl" id="ENSMALT00000017447.1">
    <property type="protein sequence ID" value="ENSMALP00000017110.1"/>
    <property type="gene ID" value="ENSMALG00000011976.1"/>
</dbReference>
<accession>A0A3Q3JKA5</accession>
<reference evidence="1" key="1">
    <citation type="submission" date="2025-08" db="UniProtKB">
        <authorList>
            <consortium name="Ensembl"/>
        </authorList>
    </citation>
    <scope>IDENTIFICATION</scope>
</reference>
<protein>
    <submittedName>
        <fullName evidence="1">Uncharacterized protein</fullName>
    </submittedName>
</protein>
<dbReference type="Proteomes" id="UP000261600">
    <property type="component" value="Unplaced"/>
</dbReference>
<evidence type="ECO:0000313" key="2">
    <source>
        <dbReference type="Proteomes" id="UP000261600"/>
    </source>
</evidence>
<evidence type="ECO:0000313" key="1">
    <source>
        <dbReference type="Ensembl" id="ENSMALP00000017110.1"/>
    </source>
</evidence>
<dbReference type="AlphaFoldDB" id="A0A3Q3JKA5"/>
<name>A0A3Q3JKA5_MONAL</name>
<proteinExistence type="predicted"/>
<keyword evidence="2" id="KW-1185">Reference proteome</keyword>